<name>A0A7S9LT40_9RHOB</name>
<evidence type="ECO:0000313" key="3">
    <source>
        <dbReference type="Proteomes" id="UP000594800"/>
    </source>
</evidence>
<feature type="transmembrane region" description="Helical" evidence="1">
    <location>
        <begin position="50"/>
        <end position="68"/>
    </location>
</feature>
<organism evidence="2 3">
    <name type="scientific">Pontivivens ytuae</name>
    <dbReference type="NCBI Taxonomy" id="2789856"/>
    <lineage>
        <taxon>Bacteria</taxon>
        <taxon>Pseudomonadati</taxon>
        <taxon>Pseudomonadota</taxon>
        <taxon>Alphaproteobacteria</taxon>
        <taxon>Rhodobacterales</taxon>
        <taxon>Paracoccaceae</taxon>
        <taxon>Pontivivens</taxon>
    </lineage>
</organism>
<keyword evidence="1" id="KW-0472">Membrane</keyword>
<dbReference type="Proteomes" id="UP000594800">
    <property type="component" value="Chromosome"/>
</dbReference>
<dbReference type="RefSeq" id="WP_196103952.1">
    <property type="nucleotide sequence ID" value="NZ_CP064942.1"/>
</dbReference>
<keyword evidence="1" id="KW-1133">Transmembrane helix</keyword>
<protein>
    <submittedName>
        <fullName evidence="2">DUF4760 domain-containing protein</fullName>
    </submittedName>
</protein>
<keyword evidence="1" id="KW-0812">Transmembrane</keyword>
<keyword evidence="3" id="KW-1185">Reference proteome</keyword>
<sequence>MLTISRKEFAVALLVSIGATTFLVLSYAAVDYAILRHLPKQAYLRISDNITPIVILFSAITAGTLAMFNMESARRTARLQETLRVINNSELDREFIKARSAWSQYKGNGDIEYDEDLAAVIAIILLKTIASSLERKALQIEHVDVDKKERLNEEVENLRDISKDTELLRRELQDGIFVITYLNSFELIAIGINKKIIDEEMYRQWHEGHFINVWNCSVAAVGVLRYVKKNKRLFKQWERVARQWSGEKGETIAVVPQYNSRQLAKITIDYHATKKALRREREN</sequence>
<feature type="transmembrane region" description="Helical" evidence="1">
    <location>
        <begin position="9"/>
        <end position="30"/>
    </location>
</feature>
<gene>
    <name evidence="2" type="ORF">I0K15_02920</name>
</gene>
<dbReference type="InterPro" id="IPR031876">
    <property type="entry name" value="DUF4760"/>
</dbReference>
<dbReference type="EMBL" id="CP064942">
    <property type="protein sequence ID" value="QPH54747.1"/>
    <property type="molecule type" value="Genomic_DNA"/>
</dbReference>
<proteinExistence type="predicted"/>
<evidence type="ECO:0000313" key="2">
    <source>
        <dbReference type="EMBL" id="QPH54747.1"/>
    </source>
</evidence>
<accession>A0A7S9LT40</accession>
<reference evidence="2 3" key="1">
    <citation type="submission" date="2020-11" db="EMBL/GenBank/DDBJ databases">
        <title>Description of Pontivivens ytuae sp. nov. isolated from deep sea sediment of Mariana Trench.</title>
        <authorList>
            <person name="Wang Z."/>
            <person name="Sun Q.-L."/>
            <person name="Xu X.-D."/>
            <person name="Tang Y.-Z."/>
            <person name="Zhang J."/>
        </authorList>
    </citation>
    <scope>NUCLEOTIDE SEQUENCE [LARGE SCALE GENOMIC DNA]</scope>
    <source>
        <strain evidence="2 3">MT2928</strain>
    </source>
</reference>
<dbReference type="KEGG" id="poz:I0K15_02920"/>
<dbReference type="Pfam" id="PF15956">
    <property type="entry name" value="DUF4760"/>
    <property type="match status" value="1"/>
</dbReference>
<evidence type="ECO:0000256" key="1">
    <source>
        <dbReference type="SAM" id="Phobius"/>
    </source>
</evidence>
<dbReference type="AlphaFoldDB" id="A0A7S9LT40"/>